<evidence type="ECO:0000313" key="12">
    <source>
        <dbReference type="Proteomes" id="UP000199586"/>
    </source>
</evidence>
<feature type="domain" description="MotA/TolQ/ExbB proton channel" evidence="10">
    <location>
        <begin position="78"/>
        <end position="190"/>
    </location>
</feature>
<organism evidence="11 12">
    <name type="scientific">Sphingomonas rubra</name>
    <dbReference type="NCBI Taxonomy" id="634430"/>
    <lineage>
        <taxon>Bacteria</taxon>
        <taxon>Pseudomonadati</taxon>
        <taxon>Pseudomonadota</taxon>
        <taxon>Alphaproteobacteria</taxon>
        <taxon>Sphingomonadales</taxon>
        <taxon>Sphingomonadaceae</taxon>
        <taxon>Sphingomonas</taxon>
    </lineage>
</organism>
<dbReference type="InterPro" id="IPR000540">
    <property type="entry name" value="Flag_MotA_CS"/>
</dbReference>
<protein>
    <submittedName>
        <fullName evidence="11">Chemotaxis protein MotA</fullName>
    </submittedName>
</protein>
<keyword evidence="3" id="KW-0813">Transport</keyword>
<proteinExistence type="inferred from homology"/>
<feature type="transmembrane region" description="Helical" evidence="9">
    <location>
        <begin position="118"/>
        <end position="143"/>
    </location>
</feature>
<evidence type="ECO:0000313" key="11">
    <source>
        <dbReference type="EMBL" id="SFP95409.1"/>
    </source>
</evidence>
<dbReference type="PROSITE" id="PS01307">
    <property type="entry name" value="MOTA"/>
    <property type="match status" value="1"/>
</dbReference>
<keyword evidence="12" id="KW-1185">Reference proteome</keyword>
<sequence>MDPTAFIDPAALAIVGGGTLLAAALRTPARDLARAGKALKVLPRTLFAAAPALAQLTALSRIAQRHGVIALDRSVVADPDLRAGVDAVVDGAAPEEVEARLHTAQAERAARHAVAADVWAAAAETAPAMGMVGTLVGLARMFAEMESTAAVGAGMGVALLATLYGALAANLLLMPIAARLRAAARVEAAERATLVAPLVALARREAPRRPLQSVA</sequence>
<keyword evidence="6" id="KW-0283">Flagellar rotation</keyword>
<evidence type="ECO:0000256" key="3">
    <source>
        <dbReference type="ARBA" id="ARBA00022448"/>
    </source>
</evidence>
<dbReference type="InterPro" id="IPR002898">
    <property type="entry name" value="MotA_ExbB_proton_chnl"/>
</dbReference>
<comment type="similarity">
    <text evidence="2">Belongs to the MotA family.</text>
</comment>
<dbReference type="InterPro" id="IPR047055">
    <property type="entry name" value="MotA-like"/>
</dbReference>
<evidence type="ECO:0000256" key="9">
    <source>
        <dbReference type="SAM" id="Phobius"/>
    </source>
</evidence>
<dbReference type="EMBL" id="FOXP01000012">
    <property type="protein sequence ID" value="SFP95409.1"/>
    <property type="molecule type" value="Genomic_DNA"/>
</dbReference>
<dbReference type="Pfam" id="PF01618">
    <property type="entry name" value="MotA_ExbB"/>
    <property type="match status" value="1"/>
</dbReference>
<evidence type="ECO:0000256" key="6">
    <source>
        <dbReference type="ARBA" id="ARBA00022779"/>
    </source>
</evidence>
<dbReference type="GO" id="GO:0006935">
    <property type="term" value="P:chemotaxis"/>
    <property type="evidence" value="ECO:0007669"/>
    <property type="project" value="InterPro"/>
</dbReference>
<evidence type="ECO:0000256" key="7">
    <source>
        <dbReference type="ARBA" id="ARBA00022989"/>
    </source>
</evidence>
<evidence type="ECO:0000256" key="4">
    <source>
        <dbReference type="ARBA" id="ARBA00022475"/>
    </source>
</evidence>
<evidence type="ECO:0000259" key="10">
    <source>
        <dbReference type="Pfam" id="PF01618"/>
    </source>
</evidence>
<dbReference type="Proteomes" id="UP000199586">
    <property type="component" value="Unassembled WGS sequence"/>
</dbReference>
<evidence type="ECO:0000256" key="8">
    <source>
        <dbReference type="ARBA" id="ARBA00023136"/>
    </source>
</evidence>
<evidence type="ECO:0000256" key="2">
    <source>
        <dbReference type="ARBA" id="ARBA00008038"/>
    </source>
</evidence>
<feature type="transmembrane region" description="Helical" evidence="9">
    <location>
        <begin position="6"/>
        <end position="25"/>
    </location>
</feature>
<comment type="subcellular location">
    <subcellularLocation>
        <location evidence="1">Cell membrane</location>
        <topology evidence="1">Multi-pass membrane protein</topology>
    </subcellularLocation>
</comment>
<dbReference type="PANTHER" id="PTHR30433">
    <property type="entry name" value="CHEMOTAXIS PROTEIN MOTA"/>
    <property type="match status" value="1"/>
</dbReference>
<keyword evidence="7 9" id="KW-1133">Transmembrane helix</keyword>
<keyword evidence="4" id="KW-1003">Cell membrane</keyword>
<dbReference type="AlphaFoldDB" id="A0A1I5UJQ2"/>
<dbReference type="STRING" id="634430.SAMN04488241_11220"/>
<feature type="transmembrane region" description="Helical" evidence="9">
    <location>
        <begin position="149"/>
        <end position="173"/>
    </location>
</feature>
<accession>A0A1I5UJQ2</accession>
<dbReference type="GO" id="GO:0005886">
    <property type="term" value="C:plasma membrane"/>
    <property type="evidence" value="ECO:0007669"/>
    <property type="project" value="UniProtKB-SubCell"/>
</dbReference>
<gene>
    <name evidence="11" type="ORF">SAMN04488241_11220</name>
</gene>
<dbReference type="RefSeq" id="WP_093334344.1">
    <property type="nucleotide sequence ID" value="NZ_FOXP01000012.1"/>
</dbReference>
<dbReference type="GO" id="GO:0071978">
    <property type="term" value="P:bacterial-type flagellum-dependent swarming motility"/>
    <property type="evidence" value="ECO:0007669"/>
    <property type="project" value="InterPro"/>
</dbReference>
<keyword evidence="5 9" id="KW-0812">Transmembrane</keyword>
<reference evidence="11 12" key="1">
    <citation type="submission" date="2016-10" db="EMBL/GenBank/DDBJ databases">
        <authorList>
            <person name="de Groot N.N."/>
        </authorList>
    </citation>
    <scope>NUCLEOTIDE SEQUENCE [LARGE SCALE GENOMIC DNA]</scope>
    <source>
        <strain evidence="11 12">CGMCC 1.9113</strain>
    </source>
</reference>
<name>A0A1I5UJQ2_9SPHN</name>
<evidence type="ECO:0000256" key="1">
    <source>
        <dbReference type="ARBA" id="ARBA00004651"/>
    </source>
</evidence>
<evidence type="ECO:0000256" key="5">
    <source>
        <dbReference type="ARBA" id="ARBA00022692"/>
    </source>
</evidence>
<keyword evidence="8 9" id="KW-0472">Membrane</keyword>